<dbReference type="Pfam" id="PF08327">
    <property type="entry name" value="AHSA1"/>
    <property type="match status" value="1"/>
</dbReference>
<dbReference type="InterPro" id="IPR023393">
    <property type="entry name" value="START-like_dom_sf"/>
</dbReference>
<dbReference type="Proteomes" id="UP001161406">
    <property type="component" value="Unassembled WGS sequence"/>
</dbReference>
<feature type="domain" description="Activator of Hsp90 ATPase homologue 1/2-like C-terminal" evidence="2">
    <location>
        <begin position="36"/>
        <end position="128"/>
    </location>
</feature>
<dbReference type="RefSeq" id="WP_284394404.1">
    <property type="nucleotide sequence ID" value="NZ_BSNG01000004.1"/>
</dbReference>
<protein>
    <submittedName>
        <fullName evidence="3">Activator of HSP90 ATPase</fullName>
    </submittedName>
</protein>
<dbReference type="CDD" id="cd08899">
    <property type="entry name" value="SRPBCC_CalC_Aha1-like_6"/>
    <property type="match status" value="1"/>
</dbReference>
<dbReference type="InterPro" id="IPR013538">
    <property type="entry name" value="ASHA1/2-like_C"/>
</dbReference>
<accession>A0ABQ5UMS9</accession>
<reference evidence="3" key="2">
    <citation type="submission" date="2023-01" db="EMBL/GenBank/DDBJ databases">
        <title>Draft genome sequence of Devosia yakushimensis strain NBRC 103855.</title>
        <authorList>
            <person name="Sun Q."/>
            <person name="Mori K."/>
        </authorList>
    </citation>
    <scope>NUCLEOTIDE SEQUENCE</scope>
    <source>
        <strain evidence="3">NBRC 103855</strain>
    </source>
</reference>
<comment type="caution">
    <text evidence="3">The sequence shown here is derived from an EMBL/GenBank/DDBJ whole genome shotgun (WGS) entry which is preliminary data.</text>
</comment>
<comment type="similarity">
    <text evidence="1">Belongs to the AHA1 family.</text>
</comment>
<evidence type="ECO:0000313" key="3">
    <source>
        <dbReference type="EMBL" id="GLQ12429.1"/>
    </source>
</evidence>
<dbReference type="SUPFAM" id="SSF55961">
    <property type="entry name" value="Bet v1-like"/>
    <property type="match status" value="1"/>
</dbReference>
<keyword evidence="4" id="KW-1185">Reference proteome</keyword>
<proteinExistence type="inferred from homology"/>
<evidence type="ECO:0000313" key="4">
    <source>
        <dbReference type="Proteomes" id="UP001161406"/>
    </source>
</evidence>
<evidence type="ECO:0000256" key="1">
    <source>
        <dbReference type="ARBA" id="ARBA00006817"/>
    </source>
</evidence>
<reference evidence="3" key="1">
    <citation type="journal article" date="2014" name="Int. J. Syst. Evol. Microbiol.">
        <title>Complete genome of a new Firmicutes species belonging to the dominant human colonic microbiota ('Ruminococcus bicirculans') reveals two chromosomes and a selective capacity to utilize plant glucans.</title>
        <authorList>
            <consortium name="NISC Comparative Sequencing Program"/>
            <person name="Wegmann U."/>
            <person name="Louis P."/>
            <person name="Goesmann A."/>
            <person name="Henrissat B."/>
            <person name="Duncan S.H."/>
            <person name="Flint H.J."/>
        </authorList>
    </citation>
    <scope>NUCLEOTIDE SEQUENCE</scope>
    <source>
        <strain evidence="3">NBRC 103855</strain>
    </source>
</reference>
<dbReference type="Gene3D" id="3.30.530.20">
    <property type="match status" value="1"/>
</dbReference>
<gene>
    <name evidence="3" type="ORF">GCM10007913_43620</name>
</gene>
<dbReference type="EMBL" id="BSNG01000004">
    <property type="protein sequence ID" value="GLQ12429.1"/>
    <property type="molecule type" value="Genomic_DNA"/>
</dbReference>
<organism evidence="3 4">
    <name type="scientific">Devosia yakushimensis</name>
    <dbReference type="NCBI Taxonomy" id="470028"/>
    <lineage>
        <taxon>Bacteria</taxon>
        <taxon>Pseudomonadati</taxon>
        <taxon>Pseudomonadota</taxon>
        <taxon>Alphaproteobacteria</taxon>
        <taxon>Hyphomicrobiales</taxon>
        <taxon>Devosiaceae</taxon>
        <taxon>Devosia</taxon>
    </lineage>
</organism>
<evidence type="ECO:0000259" key="2">
    <source>
        <dbReference type="Pfam" id="PF08327"/>
    </source>
</evidence>
<name>A0ABQ5UMS9_9HYPH</name>
<sequence length="214" mass="23170">MAFDIAAHLGAIKREVRDLEIDGQPGKVIVASRLYDTTPADLWDALTRPERISRWFAPVSGELKLGGRYAIEGNASGTITSCEPQKRAELTWEFGGYTSWVNFSIAPAEGGTLLVLEHIAHFSPHWTQFGAGAGGVGWELGLLGLAEHLKRPAEDVRAEGVNGWETSPEGLDLVRQASTGWGEAEIAAGEDREQALKAAEATRRFYSGEPPLES</sequence>